<dbReference type="InterPro" id="IPR009721">
    <property type="entry name" value="O-acyltransferase_WSD1_C"/>
</dbReference>
<protein>
    <recommendedName>
        <fullName evidence="1">O-acyltransferase WSD1 C-terminal domain-containing protein</fullName>
    </recommendedName>
</protein>
<evidence type="ECO:0000259" key="1">
    <source>
        <dbReference type="Pfam" id="PF06974"/>
    </source>
</evidence>
<evidence type="ECO:0000313" key="2">
    <source>
        <dbReference type="EMBL" id="KAF2891370.1"/>
    </source>
</evidence>
<dbReference type="Proteomes" id="UP000801492">
    <property type="component" value="Unassembled WGS sequence"/>
</dbReference>
<dbReference type="AlphaFoldDB" id="A0A8K0CXW5"/>
<dbReference type="EMBL" id="VTPC01033668">
    <property type="protein sequence ID" value="KAF2891370.1"/>
    <property type="molecule type" value="Genomic_DNA"/>
</dbReference>
<reference evidence="2" key="1">
    <citation type="submission" date="2019-08" db="EMBL/GenBank/DDBJ databases">
        <title>The genome of the North American firefly Photinus pyralis.</title>
        <authorList>
            <consortium name="Photinus pyralis genome working group"/>
            <person name="Fallon T.R."/>
            <person name="Sander Lower S.E."/>
            <person name="Weng J.-K."/>
        </authorList>
    </citation>
    <scope>NUCLEOTIDE SEQUENCE</scope>
    <source>
        <strain evidence="2">TRF0915ILg1</strain>
        <tissue evidence="2">Whole body</tissue>
    </source>
</reference>
<name>A0A8K0CXW5_IGNLU</name>
<comment type="caution">
    <text evidence="2">The sequence shown here is derived from an EMBL/GenBank/DDBJ whole genome shotgun (WGS) entry which is preliminary data.</text>
</comment>
<feature type="domain" description="O-acyltransferase WSD1 C-terminal" evidence="1">
    <location>
        <begin position="39"/>
        <end position="192"/>
    </location>
</feature>
<proteinExistence type="predicted"/>
<dbReference type="OrthoDB" id="619536at2759"/>
<evidence type="ECO:0000313" key="3">
    <source>
        <dbReference type="Proteomes" id="UP000801492"/>
    </source>
</evidence>
<dbReference type="Pfam" id="PF06974">
    <property type="entry name" value="WS_DGAT_C"/>
    <property type="match status" value="1"/>
</dbReference>
<feature type="non-terminal residue" evidence="2">
    <location>
        <position position="205"/>
    </location>
</feature>
<organism evidence="2 3">
    <name type="scientific">Ignelater luminosus</name>
    <name type="common">Cucubano</name>
    <name type="synonym">Pyrophorus luminosus</name>
    <dbReference type="NCBI Taxonomy" id="2038154"/>
    <lineage>
        <taxon>Eukaryota</taxon>
        <taxon>Metazoa</taxon>
        <taxon>Ecdysozoa</taxon>
        <taxon>Arthropoda</taxon>
        <taxon>Hexapoda</taxon>
        <taxon>Insecta</taxon>
        <taxon>Pterygota</taxon>
        <taxon>Neoptera</taxon>
        <taxon>Endopterygota</taxon>
        <taxon>Coleoptera</taxon>
        <taxon>Polyphaga</taxon>
        <taxon>Elateriformia</taxon>
        <taxon>Elateroidea</taxon>
        <taxon>Elateridae</taxon>
        <taxon>Agrypninae</taxon>
        <taxon>Pyrophorini</taxon>
        <taxon>Ignelater</taxon>
    </lineage>
</organism>
<sequence>SCSRPPQYITISIPAKPNSTELRYLTPEQASLSEINLANDYSFLLLRVPIAIENIDNLEFPSNKQLINRLNLINKEVDLLKRSFEYQVNRAFMQFACAVLPQFLLKLILDTIHCTTIVSIMAGPPRMTYANKQLLLSDIIAWVPHLHRIGTSICIFTYDGRLQIGVNADKALIPDAGIVQNIADDIYKYLDILEKEVEEYYNENF</sequence>
<keyword evidence="3" id="KW-1185">Reference proteome</keyword>
<accession>A0A8K0CXW5</accession>
<gene>
    <name evidence="2" type="ORF">ILUMI_14803</name>
</gene>